<evidence type="ECO:0000313" key="10">
    <source>
        <dbReference type="EMBL" id="PNW78643.1"/>
    </source>
</evidence>
<dbReference type="Gramene" id="PNW78643">
    <property type="protein sequence ID" value="PNW78643"/>
    <property type="gene ID" value="CHLRE_09g388650v5"/>
</dbReference>
<proteinExistence type="inferred from homology"/>
<dbReference type="KEGG" id="cre:CHLRE_09g388650v5"/>
<comment type="subcellular location">
    <subcellularLocation>
        <location evidence="1">Membrane</location>
    </subcellularLocation>
</comment>
<accession>A0A2K3DDP0</accession>
<dbReference type="ExpressionAtlas" id="A0A2K3DDP0">
    <property type="expression patterns" value="baseline"/>
</dbReference>
<organism evidence="10 11">
    <name type="scientific">Chlamydomonas reinhardtii</name>
    <name type="common">Chlamydomonas smithii</name>
    <dbReference type="NCBI Taxonomy" id="3055"/>
    <lineage>
        <taxon>Eukaryota</taxon>
        <taxon>Viridiplantae</taxon>
        <taxon>Chlorophyta</taxon>
        <taxon>core chlorophytes</taxon>
        <taxon>Chlorophyceae</taxon>
        <taxon>CS clade</taxon>
        <taxon>Chlamydomonadales</taxon>
        <taxon>Chlamydomonadaceae</taxon>
        <taxon>Chlamydomonas</taxon>
    </lineage>
</organism>
<feature type="compositionally biased region" description="Low complexity" evidence="8">
    <location>
        <begin position="601"/>
        <end position="610"/>
    </location>
</feature>
<dbReference type="InParanoid" id="A0A2K3DDP0"/>
<evidence type="ECO:0000256" key="6">
    <source>
        <dbReference type="ARBA" id="ARBA00023239"/>
    </source>
</evidence>
<dbReference type="GO" id="GO:0004383">
    <property type="term" value="F:guanylate cyclase activity"/>
    <property type="evidence" value="ECO:0000318"/>
    <property type="project" value="GO_Central"/>
</dbReference>
<dbReference type="GO" id="GO:0035556">
    <property type="term" value="P:intracellular signal transduction"/>
    <property type="evidence" value="ECO:0007669"/>
    <property type="project" value="InterPro"/>
</dbReference>
<dbReference type="EMBL" id="CM008970">
    <property type="protein sequence ID" value="PNW78643.1"/>
    <property type="molecule type" value="Genomic_DNA"/>
</dbReference>
<feature type="compositionally biased region" description="Low complexity" evidence="8">
    <location>
        <begin position="744"/>
        <end position="756"/>
    </location>
</feature>
<evidence type="ECO:0000256" key="2">
    <source>
        <dbReference type="ARBA" id="ARBA00022692"/>
    </source>
</evidence>
<dbReference type="GO" id="GO:0001653">
    <property type="term" value="F:peptide receptor activity"/>
    <property type="evidence" value="ECO:0000318"/>
    <property type="project" value="GO_Central"/>
</dbReference>
<dbReference type="Pfam" id="PF00211">
    <property type="entry name" value="Guanylate_cyc"/>
    <property type="match status" value="1"/>
</dbReference>
<evidence type="ECO:0000259" key="9">
    <source>
        <dbReference type="PROSITE" id="PS50125"/>
    </source>
</evidence>
<dbReference type="AlphaFoldDB" id="A0A2K3DDP0"/>
<reference evidence="10 11" key="1">
    <citation type="journal article" date="2007" name="Science">
        <title>The Chlamydomonas genome reveals the evolution of key animal and plant functions.</title>
        <authorList>
            <person name="Merchant S.S."/>
            <person name="Prochnik S.E."/>
            <person name="Vallon O."/>
            <person name="Harris E.H."/>
            <person name="Karpowicz S.J."/>
            <person name="Witman G.B."/>
            <person name="Terry A."/>
            <person name="Salamov A."/>
            <person name="Fritz-Laylin L.K."/>
            <person name="Marechal-Drouard L."/>
            <person name="Marshall W.F."/>
            <person name="Qu L.H."/>
            <person name="Nelson D.R."/>
            <person name="Sanderfoot A.A."/>
            <person name="Spalding M.H."/>
            <person name="Kapitonov V.V."/>
            <person name="Ren Q."/>
            <person name="Ferris P."/>
            <person name="Lindquist E."/>
            <person name="Shapiro H."/>
            <person name="Lucas S.M."/>
            <person name="Grimwood J."/>
            <person name="Schmutz J."/>
            <person name="Cardol P."/>
            <person name="Cerutti H."/>
            <person name="Chanfreau G."/>
            <person name="Chen C.L."/>
            <person name="Cognat V."/>
            <person name="Croft M.T."/>
            <person name="Dent R."/>
            <person name="Dutcher S."/>
            <person name="Fernandez E."/>
            <person name="Fukuzawa H."/>
            <person name="Gonzalez-Ballester D."/>
            <person name="Gonzalez-Halphen D."/>
            <person name="Hallmann A."/>
            <person name="Hanikenne M."/>
            <person name="Hippler M."/>
            <person name="Inwood W."/>
            <person name="Jabbari K."/>
            <person name="Kalanon M."/>
            <person name="Kuras R."/>
            <person name="Lefebvre P.A."/>
            <person name="Lemaire S.D."/>
            <person name="Lobanov A.V."/>
            <person name="Lohr M."/>
            <person name="Manuell A."/>
            <person name="Meier I."/>
            <person name="Mets L."/>
            <person name="Mittag M."/>
            <person name="Mittelmeier T."/>
            <person name="Moroney J.V."/>
            <person name="Moseley J."/>
            <person name="Napoli C."/>
            <person name="Nedelcu A.M."/>
            <person name="Niyogi K."/>
            <person name="Novoselov S.V."/>
            <person name="Paulsen I.T."/>
            <person name="Pazour G."/>
            <person name="Purton S."/>
            <person name="Ral J.P."/>
            <person name="Riano-Pachon D.M."/>
            <person name="Riekhof W."/>
            <person name="Rymarquis L."/>
            <person name="Schroda M."/>
            <person name="Stern D."/>
            <person name="Umen J."/>
            <person name="Willows R."/>
            <person name="Wilson N."/>
            <person name="Zimmer S.L."/>
            <person name="Allmer J."/>
            <person name="Balk J."/>
            <person name="Bisova K."/>
            <person name="Chen C.J."/>
            <person name="Elias M."/>
            <person name="Gendler K."/>
            <person name="Hauser C."/>
            <person name="Lamb M.R."/>
            <person name="Ledford H."/>
            <person name="Long J.C."/>
            <person name="Minagawa J."/>
            <person name="Page M.D."/>
            <person name="Pan J."/>
            <person name="Pootakham W."/>
            <person name="Roje S."/>
            <person name="Rose A."/>
            <person name="Stahlberg E."/>
            <person name="Terauchi A.M."/>
            <person name="Yang P."/>
            <person name="Ball S."/>
            <person name="Bowler C."/>
            <person name="Dieckmann C.L."/>
            <person name="Gladyshev V.N."/>
            <person name="Green P."/>
            <person name="Jorgensen R."/>
            <person name="Mayfield S."/>
            <person name="Mueller-Roeber B."/>
            <person name="Rajamani S."/>
            <person name="Sayre R.T."/>
            <person name="Brokstein P."/>
            <person name="Dubchak I."/>
            <person name="Goodstein D."/>
            <person name="Hornick L."/>
            <person name="Huang Y.W."/>
            <person name="Jhaveri J."/>
            <person name="Luo Y."/>
            <person name="Martinez D."/>
            <person name="Ngau W.C."/>
            <person name="Otillar B."/>
            <person name="Poliakov A."/>
            <person name="Porter A."/>
            <person name="Szajkowski L."/>
            <person name="Werner G."/>
            <person name="Zhou K."/>
            <person name="Grigoriev I.V."/>
            <person name="Rokhsar D.S."/>
            <person name="Grossman A.R."/>
        </authorList>
    </citation>
    <scope>NUCLEOTIDE SEQUENCE [LARGE SCALE GENOMIC DNA]</scope>
    <source>
        <strain evidence="11">CC-503</strain>
    </source>
</reference>
<evidence type="ECO:0000256" key="3">
    <source>
        <dbReference type="ARBA" id="ARBA00022741"/>
    </source>
</evidence>
<evidence type="ECO:0000256" key="5">
    <source>
        <dbReference type="ARBA" id="ARBA00023136"/>
    </source>
</evidence>
<evidence type="ECO:0000313" key="11">
    <source>
        <dbReference type="Proteomes" id="UP000006906"/>
    </source>
</evidence>
<dbReference type="GO" id="GO:0000166">
    <property type="term" value="F:nucleotide binding"/>
    <property type="evidence" value="ECO:0007669"/>
    <property type="project" value="UniProtKB-KW"/>
</dbReference>
<dbReference type="PANTHER" id="PTHR11920">
    <property type="entry name" value="GUANYLYL CYCLASE"/>
    <property type="match status" value="1"/>
</dbReference>
<dbReference type="InterPro" id="IPR001054">
    <property type="entry name" value="A/G_cyclase"/>
</dbReference>
<dbReference type="GeneID" id="5720033"/>
<sequence>MRCLSEAQSTPESRSEGAPGHWRSAGEPPLHNLHHLGGLPDALGAGLAAVLTASSAAVTRSKNLVYNGLGNGVAITIGEALKMTVFGSELLSSHVTQMPQCPDLERSWRTLSLDIFSRINTQVVVQLELDFAGIIWKTWPPLEGELAKVLYGKDLLAEGVSREGTLEMMRQGVTAIVGPYKCTEGFSCMFTVNPLTLPAPSADYDWDCGMQPYNCSECFHAANKTKYWGQVSTMFNVDELISRDAFRLQSLSRDGYLYRLWQEETSINNLRAELAASPQRPVDPMRIAIRAYTLLWYLEVAPAAGWAPAWRGPCIAAVVVGSVAISLLVLWLLVSKEQHTRLLKAMLPDQVLAQLQDGEGTVAEEYKDVTVLCSDMVGHATAPSQTSACAVVALLNELFSMFDDLTQRHGVCKIETTGDALMCVAGCPVPDDAVRNAVRAANMALDMVRAVEQFKPSLEGVRVQIRVGLHSGPVVAGVVGKKMPRFCLLGDTVNTASRMEATASAMRIQVSQATAELLRASGEGFTLEPRGVMNLKGKGAMETYWLTPGHSIGSGARTGTDTGTASSSRPTSAHASAATTPGVTPSLSQRLAGASISSVRPAGGDAPAADQPRSTYSAPLRSSQYTAVRFGRTRHQDGGSATASGTSVTRSATLSGTARAAAAELEPAQCTVVPAGSAAGADEAPRALTCTQAQVGSGGAGDDARPFVVRVLQPPAMALQPQQTSATALGSLAPPSAPRPEPAPAASAVSTAPRPVTGARLTQGKPGSVEIVLSE</sequence>
<comment type="similarity">
    <text evidence="7">Belongs to the adenylyl cyclase class-4/guanylyl cyclase family.</text>
</comment>
<dbReference type="PaxDb" id="3055-EDP02428"/>
<feature type="compositionally biased region" description="Polar residues" evidence="8">
    <location>
        <begin position="1"/>
        <end position="12"/>
    </location>
</feature>
<dbReference type="SUPFAM" id="SSF55073">
    <property type="entry name" value="Nucleotide cyclase"/>
    <property type="match status" value="1"/>
</dbReference>
<feature type="region of interest" description="Disordered" evidence="8">
    <location>
        <begin position="720"/>
        <end position="775"/>
    </location>
</feature>
<dbReference type="PROSITE" id="PS00452">
    <property type="entry name" value="GUANYLATE_CYCLASE_1"/>
    <property type="match status" value="1"/>
</dbReference>
<dbReference type="CDD" id="cd07302">
    <property type="entry name" value="CHD"/>
    <property type="match status" value="1"/>
</dbReference>
<dbReference type="Proteomes" id="UP000006906">
    <property type="component" value="Chromosome 9"/>
</dbReference>
<dbReference type="PROSITE" id="PS50125">
    <property type="entry name" value="GUANYLATE_CYCLASE_2"/>
    <property type="match status" value="1"/>
</dbReference>
<protein>
    <recommendedName>
        <fullName evidence="9">Guanylate cyclase domain-containing protein</fullName>
    </recommendedName>
</protein>
<dbReference type="InterPro" id="IPR018297">
    <property type="entry name" value="A/G_cyclase_CS"/>
</dbReference>
<dbReference type="InterPro" id="IPR029787">
    <property type="entry name" value="Nucleotide_cyclase"/>
</dbReference>
<keyword evidence="3" id="KW-0547">Nucleotide-binding</keyword>
<keyword evidence="2" id="KW-0812">Transmembrane</keyword>
<keyword evidence="5" id="KW-0472">Membrane</keyword>
<dbReference type="GO" id="GO:0006182">
    <property type="term" value="P:cGMP biosynthetic process"/>
    <property type="evidence" value="ECO:0000318"/>
    <property type="project" value="GO_Central"/>
</dbReference>
<dbReference type="OrthoDB" id="538583at2759"/>
<feature type="region of interest" description="Disordered" evidence="8">
    <location>
        <begin position="551"/>
        <end position="623"/>
    </location>
</feature>
<dbReference type="SMART" id="SM00044">
    <property type="entry name" value="CYCc"/>
    <property type="match status" value="1"/>
</dbReference>
<dbReference type="FunFam" id="3.30.70.1230:FF:000107">
    <property type="entry name" value="Guanylate cyclase"/>
    <property type="match status" value="1"/>
</dbReference>
<feature type="region of interest" description="Disordered" evidence="8">
    <location>
        <begin position="1"/>
        <end position="29"/>
    </location>
</feature>
<evidence type="ECO:0000256" key="7">
    <source>
        <dbReference type="RuleBase" id="RU000405"/>
    </source>
</evidence>
<keyword evidence="4" id="KW-1133">Transmembrane helix</keyword>
<dbReference type="InterPro" id="IPR050401">
    <property type="entry name" value="Cyclic_nucleotide_synthase"/>
</dbReference>
<feature type="domain" description="Guanylate cyclase" evidence="9">
    <location>
        <begin position="370"/>
        <end position="500"/>
    </location>
</feature>
<dbReference type="Gene3D" id="3.30.70.1230">
    <property type="entry name" value="Nucleotide cyclase"/>
    <property type="match status" value="1"/>
</dbReference>
<gene>
    <name evidence="10" type="ORF">CHLRE_09g388650v5</name>
</gene>
<evidence type="ECO:0000256" key="4">
    <source>
        <dbReference type="ARBA" id="ARBA00022989"/>
    </source>
</evidence>
<evidence type="ECO:0000256" key="8">
    <source>
        <dbReference type="SAM" id="MobiDB-lite"/>
    </source>
</evidence>
<name>A0A2K3DDP0_CHLRE</name>
<keyword evidence="11" id="KW-1185">Reference proteome</keyword>
<dbReference type="PANTHER" id="PTHR11920:SF335">
    <property type="entry name" value="GUANYLATE CYCLASE"/>
    <property type="match status" value="1"/>
</dbReference>
<feature type="compositionally biased region" description="Polar residues" evidence="8">
    <location>
        <begin position="612"/>
        <end position="623"/>
    </location>
</feature>
<keyword evidence="6 7" id="KW-0456">Lyase</keyword>
<dbReference type="GO" id="GO:0005886">
    <property type="term" value="C:plasma membrane"/>
    <property type="evidence" value="ECO:0000318"/>
    <property type="project" value="GO_Central"/>
</dbReference>
<dbReference type="GO" id="GO:0007168">
    <property type="term" value="P:receptor guanylyl cyclase signaling pathway"/>
    <property type="evidence" value="ECO:0000318"/>
    <property type="project" value="GO_Central"/>
</dbReference>
<feature type="compositionally biased region" description="Low complexity" evidence="8">
    <location>
        <begin position="564"/>
        <end position="580"/>
    </location>
</feature>
<dbReference type="RefSeq" id="XP_042921035.1">
    <property type="nucleotide sequence ID" value="XM_043065476.1"/>
</dbReference>
<evidence type="ECO:0000256" key="1">
    <source>
        <dbReference type="ARBA" id="ARBA00004370"/>
    </source>
</evidence>